<dbReference type="Proteomes" id="UP001231587">
    <property type="component" value="Unassembled WGS sequence"/>
</dbReference>
<organism evidence="1 3">
    <name type="scientific">Formosa algae</name>
    <dbReference type="NCBI Taxonomy" id="225843"/>
    <lineage>
        <taxon>Bacteria</taxon>
        <taxon>Pseudomonadati</taxon>
        <taxon>Bacteroidota</taxon>
        <taxon>Flavobacteriia</taxon>
        <taxon>Flavobacteriales</taxon>
        <taxon>Flavobacteriaceae</taxon>
        <taxon>Formosa</taxon>
    </lineage>
</organism>
<keyword evidence="4" id="KW-1185">Reference proteome</keyword>
<dbReference type="EMBL" id="JAGGJQ010000005">
    <property type="protein sequence ID" value="MBP1840184.1"/>
    <property type="molecule type" value="Genomic_DNA"/>
</dbReference>
<dbReference type="EMBL" id="JAUSUU010000006">
    <property type="protein sequence ID" value="MDQ0335784.1"/>
    <property type="molecule type" value="Genomic_DNA"/>
</dbReference>
<dbReference type="RefSeq" id="WP_057780414.1">
    <property type="nucleotide sequence ID" value="NZ_JAGGJQ010000005.1"/>
</dbReference>
<sequence length="163" mass="18659">MKKIVVVRHGKSSWEHGVGDRFRPLKPVGITNTIKVCRNFKNMSDISLKSVFSSPAKRALDTCDIFVNNFFVEEQISVKIIEDLYDFEGDKLTEFIKNLANDLDVVFIFGHNHAINHFVNFYGNEYIENVPTSGLVVLEFNIENWSDLASGYLKLKLFPKALK</sequence>
<evidence type="ECO:0000313" key="2">
    <source>
        <dbReference type="EMBL" id="MDQ0335784.1"/>
    </source>
</evidence>
<reference evidence="1" key="1">
    <citation type="submission" date="2021-03" db="EMBL/GenBank/DDBJ databases">
        <title>Genomic Encyclopedia of Type Strains, Phase IV (KMG-IV): sequencing the most valuable type-strain genomes for metagenomic binning, comparative biology and taxonomic classification.</title>
        <authorList>
            <person name="Goeker M."/>
        </authorList>
    </citation>
    <scope>NUCLEOTIDE SEQUENCE</scope>
    <source>
        <strain evidence="1">DSM 15523</strain>
        <strain evidence="2 4">DSM 16476</strain>
    </source>
</reference>
<dbReference type="EC" id="3.1.3.-" evidence="1"/>
<dbReference type="AlphaFoldDB" id="A0A9X1CCH4"/>
<keyword evidence="1" id="KW-0378">Hydrolase</keyword>
<dbReference type="InterPro" id="IPR013078">
    <property type="entry name" value="His_Pase_superF_clade-1"/>
</dbReference>
<comment type="caution">
    <text evidence="1">The sequence shown here is derived from an EMBL/GenBank/DDBJ whole genome shotgun (WGS) entry which is preliminary data.</text>
</comment>
<dbReference type="OrthoDB" id="9810154at2"/>
<dbReference type="InterPro" id="IPR029033">
    <property type="entry name" value="His_PPase_superfam"/>
</dbReference>
<dbReference type="Proteomes" id="UP001138672">
    <property type="component" value="Unassembled WGS sequence"/>
</dbReference>
<evidence type="ECO:0000313" key="3">
    <source>
        <dbReference type="Proteomes" id="UP001138672"/>
    </source>
</evidence>
<evidence type="ECO:0000313" key="1">
    <source>
        <dbReference type="EMBL" id="MBP1840184.1"/>
    </source>
</evidence>
<dbReference type="Gene3D" id="3.40.50.1240">
    <property type="entry name" value="Phosphoglycerate mutase-like"/>
    <property type="match status" value="1"/>
</dbReference>
<dbReference type="SMART" id="SM00855">
    <property type="entry name" value="PGAM"/>
    <property type="match status" value="1"/>
</dbReference>
<accession>A0A9X1CCH4</accession>
<dbReference type="SUPFAM" id="SSF53254">
    <property type="entry name" value="Phosphoglycerate mutase-like"/>
    <property type="match status" value="1"/>
</dbReference>
<proteinExistence type="predicted"/>
<protein>
    <submittedName>
        <fullName evidence="1">Phosphohistidine phosphatase</fullName>
        <ecNumber evidence="1">3.1.3.-</ecNumber>
    </submittedName>
</protein>
<evidence type="ECO:0000313" key="4">
    <source>
        <dbReference type="Proteomes" id="UP001231587"/>
    </source>
</evidence>
<dbReference type="GO" id="GO:0016787">
    <property type="term" value="F:hydrolase activity"/>
    <property type="evidence" value="ECO:0007669"/>
    <property type="project" value="UniProtKB-KW"/>
</dbReference>
<gene>
    <name evidence="1" type="ORF">J2Z56_002111</name>
    <name evidence="2" type="ORF">J2Z57_002235</name>
</gene>
<dbReference type="CDD" id="cd07067">
    <property type="entry name" value="HP_PGM_like"/>
    <property type="match status" value="1"/>
</dbReference>
<dbReference type="Pfam" id="PF00300">
    <property type="entry name" value="His_Phos_1"/>
    <property type="match status" value="1"/>
</dbReference>
<name>A0A9X1CCH4_9FLAO</name>